<organism evidence="1 2">
    <name type="scientific">Banduia mediterranea</name>
    <dbReference type="NCBI Taxonomy" id="3075609"/>
    <lineage>
        <taxon>Bacteria</taxon>
        <taxon>Pseudomonadati</taxon>
        <taxon>Pseudomonadota</taxon>
        <taxon>Gammaproteobacteria</taxon>
        <taxon>Nevskiales</taxon>
        <taxon>Algiphilaceae</taxon>
        <taxon>Banduia</taxon>
    </lineage>
</organism>
<evidence type="ECO:0000313" key="2">
    <source>
        <dbReference type="Proteomes" id="UP001254608"/>
    </source>
</evidence>
<dbReference type="Proteomes" id="UP001254608">
    <property type="component" value="Unassembled WGS sequence"/>
</dbReference>
<evidence type="ECO:0000313" key="1">
    <source>
        <dbReference type="EMBL" id="MDT0497418.1"/>
    </source>
</evidence>
<keyword evidence="2" id="KW-1185">Reference proteome</keyword>
<evidence type="ECO:0008006" key="3">
    <source>
        <dbReference type="Google" id="ProtNLM"/>
    </source>
</evidence>
<name>A0ABU2WHS2_9GAMM</name>
<comment type="caution">
    <text evidence="1">The sequence shown here is derived from an EMBL/GenBank/DDBJ whole genome shotgun (WGS) entry which is preliminary data.</text>
</comment>
<protein>
    <recommendedName>
        <fullName evidence="3">HEPN domain-containing protein</fullName>
    </recommendedName>
</protein>
<dbReference type="RefSeq" id="WP_311364812.1">
    <property type="nucleotide sequence ID" value="NZ_JAVRIC010000010.1"/>
</dbReference>
<sequence>MNQPDKEPTALRYLEHATAANEAAKMILRLDERCATAVEAKISIGLSLQAAELAGKGMLRALGTPAADIRRNHRNQNLLELLSAVEARLEAHENGAVRLYGRFMDWRPIIDGREFRQTVREYFADHFARGKNAFPRNYFYPDMETFAGPVPIQAIYIMVQKIIECADNVAAANPSGR</sequence>
<gene>
    <name evidence="1" type="ORF">RM530_08580</name>
</gene>
<proteinExistence type="predicted"/>
<dbReference type="EMBL" id="JAVRIC010000010">
    <property type="protein sequence ID" value="MDT0497418.1"/>
    <property type="molecule type" value="Genomic_DNA"/>
</dbReference>
<accession>A0ABU2WHS2</accession>
<reference evidence="1 2" key="1">
    <citation type="submission" date="2023-09" db="EMBL/GenBank/DDBJ databases">
        <authorList>
            <person name="Rey-Velasco X."/>
        </authorList>
    </citation>
    <scope>NUCLEOTIDE SEQUENCE [LARGE SCALE GENOMIC DNA]</scope>
    <source>
        <strain evidence="1 2">W345</strain>
    </source>
</reference>